<name>A0A087GDP3_ARAAL</name>
<proteinExistence type="inferred from homology"/>
<feature type="domain" description="Jacalin-type lectin" evidence="3">
    <location>
        <begin position="11"/>
        <end position="161"/>
    </location>
</feature>
<dbReference type="SMART" id="SM00915">
    <property type="entry name" value="Jacalin"/>
    <property type="match status" value="2"/>
</dbReference>
<dbReference type="Pfam" id="PF01419">
    <property type="entry name" value="Jacalin"/>
    <property type="match status" value="2"/>
</dbReference>
<dbReference type="Gramene" id="KFK27995">
    <property type="protein sequence ID" value="KFK27995"/>
    <property type="gene ID" value="AALP_AA8G458000"/>
</dbReference>
<accession>A0A087GDP3</accession>
<feature type="domain" description="Jacalin-type lectin" evidence="3">
    <location>
        <begin position="174"/>
        <end position="320"/>
    </location>
</feature>
<dbReference type="InterPro" id="IPR001229">
    <property type="entry name" value="Jacalin-like_lectin_dom"/>
</dbReference>
<evidence type="ECO:0000313" key="5">
    <source>
        <dbReference type="Proteomes" id="UP000029120"/>
    </source>
</evidence>
<protein>
    <recommendedName>
        <fullName evidence="3">Jacalin-type lectin domain-containing protein</fullName>
    </recommendedName>
</protein>
<organism evidence="4 5">
    <name type="scientific">Arabis alpina</name>
    <name type="common">Alpine rock-cress</name>
    <dbReference type="NCBI Taxonomy" id="50452"/>
    <lineage>
        <taxon>Eukaryota</taxon>
        <taxon>Viridiplantae</taxon>
        <taxon>Streptophyta</taxon>
        <taxon>Embryophyta</taxon>
        <taxon>Tracheophyta</taxon>
        <taxon>Spermatophyta</taxon>
        <taxon>Magnoliopsida</taxon>
        <taxon>eudicotyledons</taxon>
        <taxon>Gunneridae</taxon>
        <taxon>Pentapetalae</taxon>
        <taxon>rosids</taxon>
        <taxon>malvids</taxon>
        <taxon>Brassicales</taxon>
        <taxon>Brassicaceae</taxon>
        <taxon>Arabideae</taxon>
        <taxon>Arabis</taxon>
    </lineage>
</organism>
<gene>
    <name evidence="4" type="ordered locus">AALP_Aa8g458000</name>
</gene>
<dbReference type="OrthoDB" id="10519410at2759"/>
<evidence type="ECO:0000259" key="3">
    <source>
        <dbReference type="PROSITE" id="PS51752"/>
    </source>
</evidence>
<dbReference type="AlphaFoldDB" id="A0A087GDP3"/>
<dbReference type="PANTHER" id="PTHR47293:SF13">
    <property type="entry name" value="JACALIN-RELATED LECTIN 45"/>
    <property type="match status" value="1"/>
</dbReference>
<dbReference type="Proteomes" id="UP000029120">
    <property type="component" value="Chromosome 8"/>
</dbReference>
<dbReference type="EMBL" id="CM002876">
    <property type="protein sequence ID" value="KFK27995.1"/>
    <property type="molecule type" value="Genomic_DNA"/>
</dbReference>
<dbReference type="InterPro" id="IPR036404">
    <property type="entry name" value="Jacalin-like_lectin_dom_sf"/>
</dbReference>
<sequence>MCNCFVVQAKGETIGPFGASTIGDPFDDGAFDGVRAVTIYTDKIGVTGITVRYVANDQFHIRNHGNGNSLCEQFDFEVEYPVEFITAISGSHGVDTKLNTSFVSSLQFVTSHGRTSELFGDSSTFSTPFVLESHGGQAERVVGFLGASGDRINTLGAHFGYPTRTSTRNVPILEIVLPPIVSVGLSSFDDGVKKVTVKGNNTGISYLKIEYVQDDKFEEREHGSDKKDQHEVDFEIDFEIEYPQEYITAMVISWSVLSTEPQVMAIAILTSYSRWGMLGLEGNNCKNYTLKPKAGLGPKMVGFTGGANSTINYIGARFVPKSSNAKTEFSPSLFLVMFGYVVVVVGVM</sequence>
<dbReference type="CDD" id="cd09612">
    <property type="entry name" value="Jacalin"/>
    <property type="match status" value="1"/>
</dbReference>
<evidence type="ECO:0000256" key="1">
    <source>
        <dbReference type="ARBA" id="ARBA00006568"/>
    </source>
</evidence>
<evidence type="ECO:0000313" key="4">
    <source>
        <dbReference type="EMBL" id="KFK27995.1"/>
    </source>
</evidence>
<evidence type="ECO:0000256" key="2">
    <source>
        <dbReference type="ARBA" id="ARBA00022734"/>
    </source>
</evidence>
<dbReference type="SUPFAM" id="SSF51101">
    <property type="entry name" value="Mannose-binding lectins"/>
    <property type="match status" value="2"/>
</dbReference>
<dbReference type="GO" id="GO:0030246">
    <property type="term" value="F:carbohydrate binding"/>
    <property type="evidence" value="ECO:0007669"/>
    <property type="project" value="UniProtKB-KW"/>
</dbReference>
<comment type="similarity">
    <text evidence="1">Belongs to the jacalin lectin family.</text>
</comment>
<reference evidence="5" key="1">
    <citation type="journal article" date="2015" name="Nat. Plants">
        <title>Genome expansion of Arabis alpina linked with retrotransposition and reduced symmetric DNA methylation.</title>
        <authorList>
            <person name="Willing E.M."/>
            <person name="Rawat V."/>
            <person name="Mandakova T."/>
            <person name="Maumus F."/>
            <person name="James G.V."/>
            <person name="Nordstroem K.J."/>
            <person name="Becker C."/>
            <person name="Warthmann N."/>
            <person name="Chica C."/>
            <person name="Szarzynska B."/>
            <person name="Zytnicki M."/>
            <person name="Albani M.C."/>
            <person name="Kiefer C."/>
            <person name="Bergonzi S."/>
            <person name="Castaings L."/>
            <person name="Mateos J.L."/>
            <person name="Berns M.C."/>
            <person name="Bujdoso N."/>
            <person name="Piofczyk T."/>
            <person name="de Lorenzo L."/>
            <person name="Barrero-Sicilia C."/>
            <person name="Mateos I."/>
            <person name="Piednoel M."/>
            <person name="Hagmann J."/>
            <person name="Chen-Min-Tao R."/>
            <person name="Iglesias-Fernandez R."/>
            <person name="Schuster S.C."/>
            <person name="Alonso-Blanco C."/>
            <person name="Roudier F."/>
            <person name="Carbonero P."/>
            <person name="Paz-Ares J."/>
            <person name="Davis S.J."/>
            <person name="Pecinka A."/>
            <person name="Quesneville H."/>
            <person name="Colot V."/>
            <person name="Lysak M.A."/>
            <person name="Weigel D."/>
            <person name="Coupland G."/>
            <person name="Schneeberger K."/>
        </authorList>
    </citation>
    <scope>NUCLEOTIDE SEQUENCE [LARGE SCALE GENOMIC DNA]</scope>
    <source>
        <strain evidence="5">cv. Pajares</strain>
    </source>
</reference>
<keyword evidence="5" id="KW-1185">Reference proteome</keyword>
<dbReference type="PROSITE" id="PS51752">
    <property type="entry name" value="JACALIN_LECTIN"/>
    <property type="match status" value="2"/>
</dbReference>
<dbReference type="PANTHER" id="PTHR47293">
    <property type="entry name" value="JACALIN-RELATED LECTIN 3"/>
    <property type="match status" value="1"/>
</dbReference>
<keyword evidence="2" id="KW-0430">Lectin</keyword>
<dbReference type="Gene3D" id="2.100.10.30">
    <property type="entry name" value="Jacalin-like lectin domain"/>
    <property type="match status" value="2"/>
</dbReference>
<dbReference type="eggNOG" id="ENOG502SCUZ">
    <property type="taxonomic scope" value="Eukaryota"/>
</dbReference>
<dbReference type="InterPro" id="IPR033734">
    <property type="entry name" value="Jacalin-like_lectin_dom_plant"/>
</dbReference>